<keyword evidence="2 3" id="KW-0040">ANK repeat</keyword>
<proteinExistence type="predicted"/>
<evidence type="ECO:0000313" key="4">
    <source>
        <dbReference type="EMBL" id="OLP98874.1"/>
    </source>
</evidence>
<protein>
    <submittedName>
        <fullName evidence="4">Protein fem-1-like B</fullName>
    </submittedName>
</protein>
<dbReference type="PROSITE" id="PS50297">
    <property type="entry name" value="ANK_REP_REGION"/>
    <property type="match status" value="1"/>
</dbReference>
<evidence type="ECO:0000313" key="5">
    <source>
        <dbReference type="Proteomes" id="UP000186817"/>
    </source>
</evidence>
<keyword evidence="1" id="KW-0677">Repeat</keyword>
<sequence>MMTTTSAAAAAAARVIRITVFLIVLLALSAALCNQVGRRLKSNEERPIETNPDVDLPCLPALRPQSTPALCQASLYQVSSGFAPMRHIPNLSVPGVGLLKGGHRFFAVPYRVDGFEWLRLEKDAAAPLFSSRGFAESRGKHDSKLEEMYWRSLPSLAASSPALLDTEDVWIRNEVKTVRKLRDARAMRLHQEPEIPEVPSPRHILERASKASRQIVKRVKEPMAHRSQKEWVQLGGGGWCNIGEYGGQVGAVAVLVADGEDVNGLQDGITPLRIACGKGNQLLVEALLENRADPNMKSGPHQKKELPLGIAAYAQNYDLGVVKALLKAKADAGASDDHKYSALNYARMRGRTAVAEEIEKYQR</sequence>
<dbReference type="PANTHER" id="PTHR24189:SF50">
    <property type="entry name" value="ANKYRIN REPEAT AND SOCS BOX PROTEIN 2"/>
    <property type="match status" value="1"/>
</dbReference>
<comment type="caution">
    <text evidence="4">The sequence shown here is derived from an EMBL/GenBank/DDBJ whole genome shotgun (WGS) entry which is preliminary data.</text>
</comment>
<gene>
    <name evidence="4" type="primary">Fem1b</name>
    <name evidence="4" type="ORF">AK812_SmicGene18618</name>
</gene>
<name>A0A1Q9DUN3_SYMMI</name>
<keyword evidence="5" id="KW-1185">Reference proteome</keyword>
<dbReference type="InterPro" id="IPR002110">
    <property type="entry name" value="Ankyrin_rpt"/>
</dbReference>
<dbReference type="InterPro" id="IPR050745">
    <property type="entry name" value="Multifunctional_regulatory"/>
</dbReference>
<dbReference type="InterPro" id="IPR036770">
    <property type="entry name" value="Ankyrin_rpt-contain_sf"/>
</dbReference>
<accession>A0A1Q9DUN3</accession>
<evidence type="ECO:0000256" key="2">
    <source>
        <dbReference type="ARBA" id="ARBA00023043"/>
    </source>
</evidence>
<dbReference type="PROSITE" id="PS50088">
    <property type="entry name" value="ANK_REPEAT"/>
    <property type="match status" value="1"/>
</dbReference>
<organism evidence="4 5">
    <name type="scientific">Symbiodinium microadriaticum</name>
    <name type="common">Dinoflagellate</name>
    <name type="synonym">Zooxanthella microadriatica</name>
    <dbReference type="NCBI Taxonomy" id="2951"/>
    <lineage>
        <taxon>Eukaryota</taxon>
        <taxon>Sar</taxon>
        <taxon>Alveolata</taxon>
        <taxon>Dinophyceae</taxon>
        <taxon>Suessiales</taxon>
        <taxon>Symbiodiniaceae</taxon>
        <taxon>Symbiodinium</taxon>
    </lineage>
</organism>
<dbReference type="EMBL" id="LSRX01000382">
    <property type="protein sequence ID" value="OLP98874.1"/>
    <property type="molecule type" value="Genomic_DNA"/>
</dbReference>
<dbReference type="SMART" id="SM00248">
    <property type="entry name" value="ANK"/>
    <property type="match status" value="2"/>
</dbReference>
<evidence type="ECO:0000256" key="3">
    <source>
        <dbReference type="PROSITE-ProRule" id="PRU00023"/>
    </source>
</evidence>
<dbReference type="OrthoDB" id="427125at2759"/>
<feature type="repeat" description="ANK" evidence="3">
    <location>
        <begin position="267"/>
        <end position="299"/>
    </location>
</feature>
<dbReference type="PANTHER" id="PTHR24189">
    <property type="entry name" value="MYOTROPHIN"/>
    <property type="match status" value="1"/>
</dbReference>
<dbReference type="SUPFAM" id="SSF48403">
    <property type="entry name" value="Ankyrin repeat"/>
    <property type="match status" value="1"/>
</dbReference>
<dbReference type="Gene3D" id="1.25.40.20">
    <property type="entry name" value="Ankyrin repeat-containing domain"/>
    <property type="match status" value="1"/>
</dbReference>
<dbReference type="AlphaFoldDB" id="A0A1Q9DUN3"/>
<dbReference type="Pfam" id="PF00023">
    <property type="entry name" value="Ank"/>
    <property type="match status" value="1"/>
</dbReference>
<reference evidence="4 5" key="1">
    <citation type="submission" date="2016-02" db="EMBL/GenBank/DDBJ databases">
        <title>Genome analysis of coral dinoflagellate symbionts highlights evolutionary adaptations to a symbiotic lifestyle.</title>
        <authorList>
            <person name="Aranda M."/>
            <person name="Li Y."/>
            <person name="Liew Y.J."/>
            <person name="Baumgarten S."/>
            <person name="Simakov O."/>
            <person name="Wilson M."/>
            <person name="Piel J."/>
            <person name="Ashoor H."/>
            <person name="Bougouffa S."/>
            <person name="Bajic V.B."/>
            <person name="Ryu T."/>
            <person name="Ravasi T."/>
            <person name="Bayer T."/>
            <person name="Micklem G."/>
            <person name="Kim H."/>
            <person name="Bhak J."/>
            <person name="Lajeunesse T.C."/>
            <person name="Voolstra C.R."/>
        </authorList>
    </citation>
    <scope>NUCLEOTIDE SEQUENCE [LARGE SCALE GENOMIC DNA]</scope>
    <source>
        <strain evidence="4 5">CCMP2467</strain>
    </source>
</reference>
<dbReference type="Proteomes" id="UP000186817">
    <property type="component" value="Unassembled WGS sequence"/>
</dbReference>
<evidence type="ECO:0000256" key="1">
    <source>
        <dbReference type="ARBA" id="ARBA00022737"/>
    </source>
</evidence>